<reference evidence="1" key="1">
    <citation type="submission" date="2022-09" db="EMBL/GenBank/DDBJ databases">
        <authorList>
            <person name="Yuan C."/>
            <person name="Ke Z."/>
        </authorList>
    </citation>
    <scope>NUCLEOTIDE SEQUENCE</scope>
    <source>
        <strain evidence="1">LB-8</strain>
    </source>
</reference>
<comment type="caution">
    <text evidence="1">The sequence shown here is derived from an EMBL/GenBank/DDBJ whole genome shotgun (WGS) entry which is preliminary data.</text>
</comment>
<evidence type="ECO:0000313" key="2">
    <source>
        <dbReference type="Proteomes" id="UP001155483"/>
    </source>
</evidence>
<dbReference type="AlphaFoldDB" id="A0A9X3BJN9"/>
<reference evidence="1" key="2">
    <citation type="submission" date="2023-04" db="EMBL/GenBank/DDBJ databases">
        <title>Paracnuella aquatica gen. nov., sp. nov., a member of the family Chitinophagaceae isolated from a hot spring.</title>
        <authorList>
            <person name="Wang C."/>
        </authorList>
    </citation>
    <scope>NUCLEOTIDE SEQUENCE</scope>
    <source>
        <strain evidence="1">LB-8</strain>
    </source>
</reference>
<evidence type="ECO:0000313" key="1">
    <source>
        <dbReference type="EMBL" id="MCU7551468.1"/>
    </source>
</evidence>
<keyword evidence="2" id="KW-1185">Reference proteome</keyword>
<dbReference type="EMBL" id="JAOTIF010000020">
    <property type="protein sequence ID" value="MCU7551468.1"/>
    <property type="molecule type" value="Genomic_DNA"/>
</dbReference>
<dbReference type="Gene3D" id="3.30.420.250">
    <property type="match status" value="1"/>
</dbReference>
<dbReference type="CDD" id="cd24013">
    <property type="entry name" value="ASKHA_ATPase_BT3980-like"/>
    <property type="match status" value="1"/>
</dbReference>
<dbReference type="Pfam" id="PF12864">
    <property type="entry name" value="DUF3822"/>
    <property type="match status" value="1"/>
</dbReference>
<dbReference type="InterPro" id="IPR024213">
    <property type="entry name" value="DUF3822"/>
</dbReference>
<gene>
    <name evidence="1" type="ORF">OCK74_20270</name>
</gene>
<sequence>MQTFFEIGSYTDLKNEETVLLWEIGSNYSLISLWTEDVTACHYIQGSMFDELEMEKSIIDIFAPYKEADLKYKKTVICSAFPDALLVPRKFFAQDSNLLEQVYGVQSNGQFYDFAGQWQLVNFYSIPGSVLQFLKEQFPAASFRHIYTPFLKAPNDVDAPEQIGVHFLNKQFRVMVKKENNLLLMQVYTFSAPMDVVYYLLKICKEFELSQDQTYITLSGFIEADSALYKEIYQYFTNVAFAKHSGVDMPGHDYPHHYFTSLHNLAACVS</sequence>
<dbReference type="Proteomes" id="UP001155483">
    <property type="component" value="Unassembled WGS sequence"/>
</dbReference>
<protein>
    <submittedName>
        <fullName evidence="1">DUF3822 family protein</fullName>
    </submittedName>
</protein>
<proteinExistence type="predicted"/>
<accession>A0A9X3BJN9</accession>
<dbReference type="RefSeq" id="WP_279298907.1">
    <property type="nucleotide sequence ID" value="NZ_JAOTIF010000020.1"/>
</dbReference>
<organism evidence="1 2">
    <name type="scientific">Paraflavisolibacter caeni</name>
    <dbReference type="NCBI Taxonomy" id="2982496"/>
    <lineage>
        <taxon>Bacteria</taxon>
        <taxon>Pseudomonadati</taxon>
        <taxon>Bacteroidota</taxon>
        <taxon>Chitinophagia</taxon>
        <taxon>Chitinophagales</taxon>
        <taxon>Chitinophagaceae</taxon>
        <taxon>Paraflavisolibacter</taxon>
    </lineage>
</organism>
<name>A0A9X3BJN9_9BACT</name>
<dbReference type="Gene3D" id="3.30.420.260">
    <property type="match status" value="1"/>
</dbReference>